<dbReference type="Proteomes" id="UP000190044">
    <property type="component" value="Unassembled WGS sequence"/>
</dbReference>
<evidence type="ECO:0000313" key="4">
    <source>
        <dbReference type="Proteomes" id="UP000190044"/>
    </source>
</evidence>
<keyword evidence="4" id="KW-1185">Reference proteome</keyword>
<dbReference type="InterPro" id="IPR023393">
    <property type="entry name" value="START-like_dom_sf"/>
</dbReference>
<proteinExistence type="predicted"/>
<name>A0A1T5FKT8_9SPHN</name>
<feature type="chain" id="PRO_5012933754" evidence="2">
    <location>
        <begin position="24"/>
        <end position="234"/>
    </location>
</feature>
<feature type="region of interest" description="Disordered" evidence="1">
    <location>
        <begin position="183"/>
        <end position="234"/>
    </location>
</feature>
<evidence type="ECO:0000256" key="2">
    <source>
        <dbReference type="SAM" id="SignalP"/>
    </source>
</evidence>
<organism evidence="3 4">
    <name type="scientific">Sphingopyxis flava</name>
    <dbReference type="NCBI Taxonomy" id="1507287"/>
    <lineage>
        <taxon>Bacteria</taxon>
        <taxon>Pseudomonadati</taxon>
        <taxon>Pseudomonadota</taxon>
        <taxon>Alphaproteobacteria</taxon>
        <taxon>Sphingomonadales</taxon>
        <taxon>Sphingomonadaceae</taxon>
        <taxon>Sphingopyxis</taxon>
    </lineage>
</organism>
<keyword evidence="2" id="KW-0732">Signal</keyword>
<sequence>MKRKASVAGLTLAAALIALPAHTKVIDQSEIGFTVAHSAQVAATPEEVWNMLRTPEKWWSKAHSWSGDSANFWLDSQAGGCFCEKLPGDGGAVGSVQHARIIFAKPNEMMRLSGALGPLQGEAVTGTLTIQIKKTDAGAAIRFDYVLGGYMRFKIAELAPAVDEVIAEQLRGLAAALGGNLPAARGEKAREGSPAGATDERPEPEKSEPGLDDAMADLLSDAAATGADRAERPR</sequence>
<dbReference type="EMBL" id="FUYP01000038">
    <property type="protein sequence ID" value="SKB96790.1"/>
    <property type="molecule type" value="Genomic_DNA"/>
</dbReference>
<feature type="signal peptide" evidence="2">
    <location>
        <begin position="1"/>
        <end position="23"/>
    </location>
</feature>
<evidence type="ECO:0000313" key="3">
    <source>
        <dbReference type="EMBL" id="SKB96790.1"/>
    </source>
</evidence>
<accession>A0A1T5FKT8</accession>
<dbReference type="SUPFAM" id="SSF55961">
    <property type="entry name" value="Bet v1-like"/>
    <property type="match status" value="1"/>
</dbReference>
<dbReference type="OrthoDB" id="5735475at2"/>
<evidence type="ECO:0000256" key="1">
    <source>
        <dbReference type="SAM" id="MobiDB-lite"/>
    </source>
</evidence>
<dbReference type="AlphaFoldDB" id="A0A1T5FKT8"/>
<reference evidence="4" key="1">
    <citation type="submission" date="2017-02" db="EMBL/GenBank/DDBJ databases">
        <authorList>
            <person name="Varghese N."/>
            <person name="Submissions S."/>
        </authorList>
    </citation>
    <scope>NUCLEOTIDE SEQUENCE [LARGE SCALE GENOMIC DNA]</scope>
    <source>
        <strain evidence="4">R11H</strain>
    </source>
</reference>
<protein>
    <submittedName>
        <fullName evidence="3">Polyketide cyclase / dehydrase and lipid transport</fullName>
    </submittedName>
</protein>
<dbReference type="Gene3D" id="3.30.530.20">
    <property type="match status" value="1"/>
</dbReference>
<dbReference type="RefSeq" id="WP_079640017.1">
    <property type="nucleotide sequence ID" value="NZ_FUYP01000038.1"/>
</dbReference>
<gene>
    <name evidence="3" type="ORF">SAMN06295937_103829</name>
</gene>
<feature type="compositionally biased region" description="Basic and acidic residues" evidence="1">
    <location>
        <begin position="198"/>
        <end position="209"/>
    </location>
</feature>